<evidence type="ECO:0000259" key="3">
    <source>
        <dbReference type="Pfam" id="PF08541"/>
    </source>
</evidence>
<dbReference type="Pfam" id="PF08545">
    <property type="entry name" value="ACP_syn_III"/>
    <property type="match status" value="1"/>
</dbReference>
<keyword evidence="1" id="KW-0808">Transferase</keyword>
<dbReference type="PANTHER" id="PTHR34069:SF2">
    <property type="entry name" value="BETA-KETOACYL-[ACYL-CARRIER-PROTEIN] SYNTHASE III"/>
    <property type="match status" value="1"/>
</dbReference>
<feature type="domain" description="Beta-ketoacyl-[acyl-carrier-protein] synthase III N-terminal" evidence="4">
    <location>
        <begin position="114"/>
        <end position="190"/>
    </location>
</feature>
<keyword evidence="2" id="KW-0012">Acyltransferase</keyword>
<dbReference type="PANTHER" id="PTHR34069">
    <property type="entry name" value="3-OXOACYL-[ACYL-CARRIER-PROTEIN] SYNTHASE 3"/>
    <property type="match status" value="1"/>
</dbReference>
<organism evidence="5 6">
    <name type="scientific">Peribacillus psychrosaccharolyticus</name>
    <name type="common">Bacillus psychrosaccharolyticus</name>
    <dbReference type="NCBI Taxonomy" id="1407"/>
    <lineage>
        <taxon>Bacteria</taxon>
        <taxon>Bacillati</taxon>
        <taxon>Bacillota</taxon>
        <taxon>Bacilli</taxon>
        <taxon>Bacillales</taxon>
        <taxon>Bacillaceae</taxon>
        <taxon>Peribacillus</taxon>
    </lineage>
</organism>
<accession>A0A974NMS7</accession>
<dbReference type="InterPro" id="IPR013751">
    <property type="entry name" value="ACP_syn_III_N"/>
</dbReference>
<name>A0A974NMS7_PERPY</name>
<evidence type="ECO:0000256" key="2">
    <source>
        <dbReference type="ARBA" id="ARBA00023315"/>
    </source>
</evidence>
<dbReference type="GO" id="GO:0044550">
    <property type="term" value="P:secondary metabolite biosynthetic process"/>
    <property type="evidence" value="ECO:0007669"/>
    <property type="project" value="TreeGrafter"/>
</dbReference>
<evidence type="ECO:0000313" key="6">
    <source>
        <dbReference type="Proteomes" id="UP000595254"/>
    </source>
</evidence>
<dbReference type="AlphaFoldDB" id="A0A974NMS7"/>
<evidence type="ECO:0000313" key="5">
    <source>
        <dbReference type="EMBL" id="QQT00539.1"/>
    </source>
</evidence>
<feature type="domain" description="Beta-ketoacyl-[acyl-carrier-protein] synthase III C-terminal" evidence="3">
    <location>
        <begin position="245"/>
        <end position="332"/>
    </location>
</feature>
<proteinExistence type="predicted"/>
<gene>
    <name evidence="5" type="ORF">I6J18_00900</name>
</gene>
<dbReference type="GO" id="GO:0004315">
    <property type="term" value="F:3-oxoacyl-[acyl-carrier-protein] synthase activity"/>
    <property type="evidence" value="ECO:0007669"/>
    <property type="project" value="InterPro"/>
</dbReference>
<sequence>MTTGIILKEVAVYHPSKIVNNDYYLNHFHEQGKNIEGLLEALGRENRYIADYEKENTLTMAIEASKKVLKKANLTGSEIDSIIFVSSTPEFFAPPSAIAIHHAIEGKPDAVVSDMNAACVGMIVAVEQASRTMIGNPHLQRTLIVASEQLHRYASKEEAVTFASFGDGACAVILEKEENKSRGFIDSAYKIDTNSIDKIVLPACGVSKLADVTMTAYDKRVKWENVNNDKAFLSTVELIEKLLIRNNLTTADIQAFCFSQLSRKNIYKIQEAFNEDIIKFPIVGTEYGYTGSASPFMAFERVVSSGQLNKGDYVIFWSVGAGSAASAMLFRY</sequence>
<reference evidence="5 6" key="1">
    <citation type="submission" date="2021-01" db="EMBL/GenBank/DDBJ databases">
        <title>FDA dAtabase for Regulatory Grade micrObial Sequences (FDA-ARGOS): Supporting development and validation of Infectious Disease Dx tests.</title>
        <authorList>
            <person name="Nelson B."/>
            <person name="Plummer A."/>
            <person name="Tallon L."/>
            <person name="Sadzewicz L."/>
            <person name="Zhao X."/>
            <person name="Boylan J."/>
            <person name="Ott S."/>
            <person name="Bowen H."/>
            <person name="Vavikolanu K."/>
            <person name="Mehta A."/>
            <person name="Aluvathingal J."/>
            <person name="Nadendla S."/>
            <person name="Myers T."/>
            <person name="Yan Y."/>
            <person name="Sichtig H."/>
        </authorList>
    </citation>
    <scope>NUCLEOTIDE SEQUENCE [LARGE SCALE GENOMIC DNA]</scope>
    <source>
        <strain evidence="5 6">FDAARGOS_1161</strain>
    </source>
</reference>
<keyword evidence="6" id="KW-1185">Reference proteome</keyword>
<evidence type="ECO:0000259" key="4">
    <source>
        <dbReference type="Pfam" id="PF08545"/>
    </source>
</evidence>
<dbReference type="KEGG" id="ppsr:I6J18_00900"/>
<dbReference type="Gene3D" id="3.40.47.10">
    <property type="match status" value="1"/>
</dbReference>
<dbReference type="RefSeq" id="WP_040376570.1">
    <property type="nucleotide sequence ID" value="NZ_CP068053.1"/>
</dbReference>
<dbReference type="EMBL" id="CP068053">
    <property type="protein sequence ID" value="QQT00539.1"/>
    <property type="molecule type" value="Genomic_DNA"/>
</dbReference>
<dbReference type="GO" id="GO:0006633">
    <property type="term" value="P:fatty acid biosynthetic process"/>
    <property type="evidence" value="ECO:0007669"/>
    <property type="project" value="InterPro"/>
</dbReference>
<dbReference type="Pfam" id="PF08541">
    <property type="entry name" value="ACP_syn_III_C"/>
    <property type="match status" value="1"/>
</dbReference>
<dbReference type="Proteomes" id="UP000595254">
    <property type="component" value="Chromosome"/>
</dbReference>
<dbReference type="SUPFAM" id="SSF53901">
    <property type="entry name" value="Thiolase-like"/>
    <property type="match status" value="1"/>
</dbReference>
<evidence type="ECO:0000256" key="1">
    <source>
        <dbReference type="ARBA" id="ARBA00022679"/>
    </source>
</evidence>
<dbReference type="InterPro" id="IPR016039">
    <property type="entry name" value="Thiolase-like"/>
</dbReference>
<dbReference type="InterPro" id="IPR013747">
    <property type="entry name" value="ACP_syn_III_C"/>
</dbReference>
<protein>
    <submittedName>
        <fullName evidence="5">Beta-ketoacyl-ACP synthase</fullName>
    </submittedName>
</protein>